<dbReference type="PANTHER" id="PTHR24422">
    <property type="entry name" value="CHEMOTAXIS PROTEIN METHYLTRANSFERASE"/>
    <property type="match status" value="1"/>
</dbReference>
<feature type="domain" description="PAS" evidence="4">
    <location>
        <begin position="521"/>
        <end position="547"/>
    </location>
</feature>
<sequence>MTEMSHLIDSGAADTIRQACLNLLVRERLMAVLNAKNGVVTKINDRFLDTTDKPMNEIIGKRLEQLWHLPSQIVDGMLDEARAGRFVEQVNAIVDSGGRQRWLRFNCGPVPGAGKEPTEFLLTAYDITEDRRQVAELRGKSAAIDRAQAVIEFGLDGTIITANENFLHLMGYSLADVVDQHHRMFVDETYAESPEYAQFWQRLAEGQYQSGEYKRLGRGGKEVWLRATYNPILDLEGRPFKVIKYALDVTASKQKTADYEGKVAAISRSSVVMEFDLDGIIQDANDNLLKTLGYSLDQLVGKHHRMLVDEEEARGNSYRGFWQRLAAGEFITGVFKRIGKGGKESWLRATYSPIFDLNGRPIKVVEYATDITAQKMKNVEDEGKVSAIDRAQAVIEFDLDGTILEANRNFCETMGYPNVEELRGKHHRMFVEQNYAASDEYKGFWERLGRGEFEAGVYKRLGRGGKEVWLRATYNPILDIDGKPFKVVKIATDITADRLKNSEFEGKVAAISRSQATVEFDLNGVVLDANRIFLDLMGYSLEEVRGKHHRMFVDGETADSDAYKAFWDRLRRGEFDSREYKRVGKGGQEIWIQASYNPIFDLDGRPFKVVKYAMDVTDAKQRNAEFESKVNAIDRAQAVIEFDLDGNIRSANDNFLRTMGYSLREILGQHHSMFCSPDYITSEEYRDFWLRLAAGEFITGQFHRLGKYGRDVHLKATYNPIFDLRGRPIKIVKYAMDITDQVSLQQRLASKSSEMNDSIGRLATSIDDIVDNAQQASDLAGQTQANAERGFEELRKSIEAIDLIERSSDQIASIVQVIGEIASQTNLLAFNASIEAARAGEHGVGFSVVAGEVRKLAERSSDAAREIGKLINESSSRVSQGSTVSRRAQEAFGDILKSVGQTGESIGRIAARTHDQQSESQSVKTLISELTDEGAGQPRGIVSTQKR</sequence>
<feature type="domain" description="Methyl-accepting transducer" evidence="3">
    <location>
        <begin position="749"/>
        <end position="947"/>
    </location>
</feature>
<dbReference type="InterPro" id="IPR004089">
    <property type="entry name" value="MCPsignal_dom"/>
</dbReference>
<dbReference type="Pfam" id="PF13426">
    <property type="entry name" value="PAS_9"/>
    <property type="match status" value="1"/>
</dbReference>
<dbReference type="InterPro" id="IPR013655">
    <property type="entry name" value="PAS_fold_3"/>
</dbReference>
<dbReference type="Pfam" id="PF00015">
    <property type="entry name" value="MCPsignal"/>
    <property type="match status" value="1"/>
</dbReference>
<keyword evidence="1" id="KW-0807">Transducer</keyword>
<evidence type="ECO:0008006" key="8">
    <source>
        <dbReference type="Google" id="ProtNLM"/>
    </source>
</evidence>
<dbReference type="PRINTS" id="PR00260">
    <property type="entry name" value="CHEMTRNSDUCR"/>
</dbReference>
<feature type="domain" description="PAC" evidence="5">
    <location>
        <begin position="576"/>
        <end position="628"/>
    </location>
</feature>
<feature type="domain" description="PAC" evidence="5">
    <location>
        <begin position="698"/>
        <end position="750"/>
    </location>
</feature>
<evidence type="ECO:0000259" key="4">
    <source>
        <dbReference type="PROSITE" id="PS50112"/>
    </source>
</evidence>
<dbReference type="InterPro" id="IPR013656">
    <property type="entry name" value="PAS_4"/>
</dbReference>
<protein>
    <recommendedName>
        <fullName evidence="8">Methyl-accepting chemotaxis sensory transducer with Pas/Pac sensor</fullName>
    </recommendedName>
</protein>
<organism evidence="6 7">
    <name type="scientific">Virgisporangium ochraceum</name>
    <dbReference type="NCBI Taxonomy" id="65505"/>
    <lineage>
        <taxon>Bacteria</taxon>
        <taxon>Bacillati</taxon>
        <taxon>Actinomycetota</taxon>
        <taxon>Actinomycetes</taxon>
        <taxon>Micromonosporales</taxon>
        <taxon>Micromonosporaceae</taxon>
        <taxon>Virgisporangium</taxon>
    </lineage>
</organism>
<dbReference type="InterPro" id="IPR001610">
    <property type="entry name" value="PAC"/>
</dbReference>
<feature type="domain" description="PAC" evidence="5">
    <location>
        <begin position="209"/>
        <end position="261"/>
    </location>
</feature>
<dbReference type="SUPFAM" id="SSF55785">
    <property type="entry name" value="PYP-like sensor domain (PAS domain)"/>
    <property type="match status" value="6"/>
</dbReference>
<dbReference type="SMART" id="SM00086">
    <property type="entry name" value="PAC"/>
    <property type="match status" value="6"/>
</dbReference>
<dbReference type="Gene3D" id="3.30.450.20">
    <property type="entry name" value="PAS domain"/>
    <property type="match status" value="6"/>
</dbReference>
<dbReference type="SMART" id="SM00283">
    <property type="entry name" value="MA"/>
    <property type="match status" value="1"/>
</dbReference>
<dbReference type="CDD" id="cd11386">
    <property type="entry name" value="MCP_signal"/>
    <property type="match status" value="1"/>
</dbReference>
<dbReference type="InterPro" id="IPR000700">
    <property type="entry name" value="PAS-assoc_C"/>
</dbReference>
<reference evidence="6" key="1">
    <citation type="submission" date="2021-01" db="EMBL/GenBank/DDBJ databases">
        <title>Whole genome shotgun sequence of Virgisporangium ochraceum NBRC 16418.</title>
        <authorList>
            <person name="Komaki H."/>
            <person name="Tamura T."/>
        </authorList>
    </citation>
    <scope>NUCLEOTIDE SEQUENCE</scope>
    <source>
        <strain evidence="6">NBRC 16418</strain>
    </source>
</reference>
<dbReference type="GO" id="GO:0004888">
    <property type="term" value="F:transmembrane signaling receptor activity"/>
    <property type="evidence" value="ECO:0007669"/>
    <property type="project" value="InterPro"/>
</dbReference>
<proteinExistence type="predicted"/>
<evidence type="ECO:0000259" key="5">
    <source>
        <dbReference type="PROSITE" id="PS50113"/>
    </source>
</evidence>
<evidence type="ECO:0000313" key="6">
    <source>
        <dbReference type="EMBL" id="GIJ65515.1"/>
    </source>
</evidence>
<dbReference type="GO" id="GO:0007165">
    <property type="term" value="P:signal transduction"/>
    <property type="evidence" value="ECO:0007669"/>
    <property type="project" value="UniProtKB-KW"/>
</dbReference>
<comment type="caution">
    <text evidence="6">The sequence shown here is derived from an EMBL/GenBank/DDBJ whole genome shotgun (WGS) entry which is preliminary data.</text>
</comment>
<dbReference type="PROSITE" id="PS50112">
    <property type="entry name" value="PAS"/>
    <property type="match status" value="3"/>
</dbReference>
<accession>A0A8J4E7V3</accession>
<evidence type="ECO:0000256" key="2">
    <source>
        <dbReference type="SAM" id="MobiDB-lite"/>
    </source>
</evidence>
<keyword evidence="7" id="KW-1185">Reference proteome</keyword>
<gene>
    <name evidence="6" type="ORF">Voc01_004320</name>
</gene>
<feature type="domain" description="PAS" evidence="4">
    <location>
        <begin position="639"/>
        <end position="669"/>
    </location>
</feature>
<evidence type="ECO:0000259" key="3">
    <source>
        <dbReference type="PROSITE" id="PS50111"/>
    </source>
</evidence>
<dbReference type="PROSITE" id="PS50111">
    <property type="entry name" value="CHEMOTAXIS_TRANSDUC_2"/>
    <property type="match status" value="1"/>
</dbReference>
<dbReference type="EMBL" id="BOPH01000005">
    <property type="protein sequence ID" value="GIJ65515.1"/>
    <property type="molecule type" value="Genomic_DNA"/>
</dbReference>
<dbReference type="PROSITE" id="PS50113">
    <property type="entry name" value="PAC"/>
    <property type="match status" value="4"/>
</dbReference>
<dbReference type="NCBIfam" id="TIGR00229">
    <property type="entry name" value="sensory_box"/>
    <property type="match status" value="5"/>
</dbReference>
<name>A0A8J4E7V3_9ACTN</name>
<dbReference type="InterPro" id="IPR000014">
    <property type="entry name" value="PAS"/>
</dbReference>
<dbReference type="CDD" id="cd00130">
    <property type="entry name" value="PAS"/>
    <property type="match status" value="6"/>
</dbReference>
<dbReference type="InterPro" id="IPR004090">
    <property type="entry name" value="Chemotax_Me-accpt_rcpt"/>
</dbReference>
<dbReference type="GO" id="GO:0006935">
    <property type="term" value="P:chemotaxis"/>
    <property type="evidence" value="ECO:0007669"/>
    <property type="project" value="InterPro"/>
</dbReference>
<feature type="domain" description="PAC" evidence="5">
    <location>
        <begin position="451"/>
        <end position="506"/>
    </location>
</feature>
<feature type="region of interest" description="Disordered" evidence="2">
    <location>
        <begin position="910"/>
        <end position="947"/>
    </location>
</feature>
<feature type="domain" description="PAS" evidence="4">
    <location>
        <begin position="272"/>
        <end position="302"/>
    </location>
</feature>
<dbReference type="AlphaFoldDB" id="A0A8J4E7V3"/>
<evidence type="ECO:0000313" key="7">
    <source>
        <dbReference type="Proteomes" id="UP000635606"/>
    </source>
</evidence>
<dbReference type="InterPro" id="IPR035965">
    <property type="entry name" value="PAS-like_dom_sf"/>
</dbReference>
<dbReference type="Pfam" id="PF08447">
    <property type="entry name" value="PAS_3"/>
    <property type="match status" value="2"/>
</dbReference>
<dbReference type="Pfam" id="PF08448">
    <property type="entry name" value="PAS_4"/>
    <property type="match status" value="3"/>
</dbReference>
<dbReference type="GO" id="GO:0016020">
    <property type="term" value="C:membrane"/>
    <property type="evidence" value="ECO:0007669"/>
    <property type="project" value="InterPro"/>
</dbReference>
<dbReference type="InterPro" id="IPR050903">
    <property type="entry name" value="Bact_Chemotaxis_MeTrfase"/>
</dbReference>
<dbReference type="Proteomes" id="UP000635606">
    <property type="component" value="Unassembled WGS sequence"/>
</dbReference>
<evidence type="ECO:0000256" key="1">
    <source>
        <dbReference type="PROSITE-ProRule" id="PRU00284"/>
    </source>
</evidence>
<dbReference type="SUPFAM" id="SSF58104">
    <property type="entry name" value="Methyl-accepting chemotaxis protein (MCP) signaling domain"/>
    <property type="match status" value="1"/>
</dbReference>
<dbReference type="SMART" id="SM00091">
    <property type="entry name" value="PAS"/>
    <property type="match status" value="5"/>
</dbReference>
<dbReference type="Gene3D" id="1.10.287.950">
    <property type="entry name" value="Methyl-accepting chemotaxis protein"/>
    <property type="match status" value="1"/>
</dbReference>
<dbReference type="PANTHER" id="PTHR24422:SF10">
    <property type="entry name" value="CHEMOTAXIS PROTEIN METHYLTRANSFERASE 2"/>
    <property type="match status" value="1"/>
</dbReference>